<dbReference type="AlphaFoldDB" id="A0A8J3CEE3"/>
<reference evidence="2" key="1">
    <citation type="journal article" date="2014" name="Int. J. Syst. Evol. Microbiol.">
        <title>Complete genome sequence of Corynebacterium casei LMG S-19264T (=DSM 44701T), isolated from a smear-ripened cheese.</title>
        <authorList>
            <consortium name="US DOE Joint Genome Institute (JGI-PGF)"/>
            <person name="Walter F."/>
            <person name="Albersmeier A."/>
            <person name="Kalinowski J."/>
            <person name="Ruckert C."/>
        </authorList>
    </citation>
    <scope>NUCLEOTIDE SEQUENCE</scope>
    <source>
        <strain evidence="2">CGMCC 4.5737</strain>
    </source>
</reference>
<reference evidence="2" key="2">
    <citation type="submission" date="2020-09" db="EMBL/GenBank/DDBJ databases">
        <authorList>
            <person name="Sun Q."/>
            <person name="Zhou Y."/>
        </authorList>
    </citation>
    <scope>NUCLEOTIDE SEQUENCE</scope>
    <source>
        <strain evidence="2">CGMCC 4.5737</strain>
    </source>
</reference>
<feature type="compositionally biased region" description="Low complexity" evidence="1">
    <location>
        <begin position="16"/>
        <end position="27"/>
    </location>
</feature>
<name>A0A8J3CEE3_9PSEU</name>
<evidence type="ECO:0000313" key="3">
    <source>
        <dbReference type="Proteomes" id="UP000637578"/>
    </source>
</evidence>
<dbReference type="EMBL" id="BMMK01000058">
    <property type="protein sequence ID" value="GGM82837.1"/>
    <property type="molecule type" value="Genomic_DNA"/>
</dbReference>
<evidence type="ECO:0000256" key="1">
    <source>
        <dbReference type="SAM" id="MobiDB-lite"/>
    </source>
</evidence>
<evidence type="ECO:0000313" key="2">
    <source>
        <dbReference type="EMBL" id="GGM82837.1"/>
    </source>
</evidence>
<sequence length="82" mass="8886">MCPHNPDTSHDHTDGAVDAGDADGNVVPMRRTAGRAGVTVERIETEPMTAEEYRLAVTALAALINQWKHPEDNPSNHQKKAA</sequence>
<keyword evidence="3" id="KW-1185">Reference proteome</keyword>
<accession>A0A8J3CEE3</accession>
<dbReference type="Proteomes" id="UP000637578">
    <property type="component" value="Unassembled WGS sequence"/>
</dbReference>
<feature type="region of interest" description="Disordered" evidence="1">
    <location>
        <begin position="1"/>
        <end position="29"/>
    </location>
</feature>
<protein>
    <submittedName>
        <fullName evidence="2">Uncharacterized protein</fullName>
    </submittedName>
</protein>
<comment type="caution">
    <text evidence="2">The sequence shown here is derived from an EMBL/GenBank/DDBJ whole genome shotgun (WGS) entry which is preliminary data.</text>
</comment>
<organism evidence="2 3">
    <name type="scientific">Longimycelium tulufanense</name>
    <dbReference type="NCBI Taxonomy" id="907463"/>
    <lineage>
        <taxon>Bacteria</taxon>
        <taxon>Bacillati</taxon>
        <taxon>Actinomycetota</taxon>
        <taxon>Actinomycetes</taxon>
        <taxon>Pseudonocardiales</taxon>
        <taxon>Pseudonocardiaceae</taxon>
        <taxon>Longimycelium</taxon>
    </lineage>
</organism>
<proteinExistence type="predicted"/>
<gene>
    <name evidence="2" type="ORF">GCM10012275_61690</name>
</gene>